<keyword evidence="10" id="KW-0833">Ubl conjugation pathway</keyword>
<evidence type="ECO:0000256" key="14">
    <source>
        <dbReference type="ARBA" id="ARBA00024209"/>
    </source>
</evidence>
<dbReference type="GO" id="GO:0061630">
    <property type="term" value="F:ubiquitin protein ligase activity"/>
    <property type="evidence" value="ECO:0007669"/>
    <property type="project" value="UniProtKB-EC"/>
</dbReference>
<proteinExistence type="inferred from homology"/>
<evidence type="ECO:0000256" key="12">
    <source>
        <dbReference type="ARBA" id="ARBA00022989"/>
    </source>
</evidence>
<dbReference type="SMART" id="SM00184">
    <property type="entry name" value="RING"/>
    <property type="match status" value="1"/>
</dbReference>
<accession>A0A2P6PEC5</accession>
<reference evidence="19 20" key="1">
    <citation type="journal article" date="2018" name="Nat. Genet.">
        <title>The Rosa genome provides new insights in the design of modern roses.</title>
        <authorList>
            <person name="Bendahmane M."/>
        </authorList>
    </citation>
    <scope>NUCLEOTIDE SEQUENCE [LARGE SCALE GENOMIC DNA]</scope>
    <source>
        <strain evidence="20">cv. Old Blush</strain>
    </source>
</reference>
<keyword evidence="20" id="KW-1185">Reference proteome</keyword>
<keyword evidence="11" id="KW-0862">Zinc</keyword>
<evidence type="ECO:0000256" key="10">
    <source>
        <dbReference type="ARBA" id="ARBA00022786"/>
    </source>
</evidence>
<evidence type="ECO:0000256" key="1">
    <source>
        <dbReference type="ARBA" id="ARBA00000900"/>
    </source>
</evidence>
<comment type="catalytic activity">
    <reaction evidence="1">
        <text>S-ubiquitinyl-[E2 ubiquitin-conjugating enzyme]-L-cysteine + [acceptor protein]-L-lysine = [E2 ubiquitin-conjugating enzyme]-L-cysteine + N(6)-ubiquitinyl-[acceptor protein]-L-lysine.</text>
        <dbReference type="EC" id="2.3.2.27"/>
    </reaction>
</comment>
<evidence type="ECO:0000256" key="11">
    <source>
        <dbReference type="ARBA" id="ARBA00022833"/>
    </source>
</evidence>
<dbReference type="InterPro" id="IPR046948">
    <property type="entry name" value="ATL20-22-like"/>
</dbReference>
<evidence type="ECO:0000256" key="16">
    <source>
        <dbReference type="SAM" id="Phobius"/>
    </source>
</evidence>
<evidence type="ECO:0000256" key="17">
    <source>
        <dbReference type="SAM" id="SignalP"/>
    </source>
</evidence>
<evidence type="ECO:0000256" key="3">
    <source>
        <dbReference type="ARBA" id="ARBA00004906"/>
    </source>
</evidence>
<dbReference type="SUPFAM" id="SSF57850">
    <property type="entry name" value="RING/U-box"/>
    <property type="match status" value="1"/>
</dbReference>
<dbReference type="OrthoDB" id="1166570at2759"/>
<dbReference type="PANTHER" id="PTHR46279">
    <property type="entry name" value="RING/U-BOX SUPERFAMILY PROTEIN"/>
    <property type="match status" value="1"/>
</dbReference>
<keyword evidence="13 16" id="KW-0472">Membrane</keyword>
<keyword evidence="6 16" id="KW-0812">Transmembrane</keyword>
<sequence>MATSDILFSFFFFFFTFLLPQIADSRCGGSTCYGSGPLIRFPFRLRYRQPLNCGYSIHFDLSCNSTQKSTILTLPSSGDFEVESIHYSDQTMWINDLNWCMHKRFLDKDFGLVGTPFHFWHSLENYTYFKCPSKVVAIGSFAPISCLDDYNYNVIAVPSSWSTTEKPAPQSLCLAISTALLPASFGWEEFAVKLTWGVPDCRSCEANGRVCKPNVTSSHIECSTDGIPISSKTGIAISVLIPAGLLCIVGYALYVAGRRDDGLVQETNRRGQLQELIQANGQPQVVTAGLDAQTIESYLKTQLGESLELPDPNNKTCSICLGEYQSKEMLRTIPECNHYFHVGCIDEWLRKNPTCPLCRNLPRTPEVSLVRPHDDHSMC</sequence>
<dbReference type="InterPro" id="IPR013083">
    <property type="entry name" value="Znf_RING/FYVE/PHD"/>
</dbReference>
<evidence type="ECO:0000256" key="6">
    <source>
        <dbReference type="ARBA" id="ARBA00022692"/>
    </source>
</evidence>
<dbReference type="EC" id="2.3.2.27" evidence="4"/>
<feature type="transmembrane region" description="Helical" evidence="16">
    <location>
        <begin position="235"/>
        <end position="256"/>
    </location>
</feature>
<comment type="pathway">
    <text evidence="3">Protein modification; protein ubiquitination.</text>
</comment>
<dbReference type="InterPro" id="IPR001841">
    <property type="entry name" value="Znf_RING"/>
</dbReference>
<dbReference type="OMA" id="SAPVIPC"/>
<comment type="subcellular location">
    <subcellularLocation>
        <location evidence="2">Membrane</location>
        <topology evidence="2">Single-pass membrane protein</topology>
    </subcellularLocation>
</comment>
<evidence type="ECO:0000256" key="5">
    <source>
        <dbReference type="ARBA" id="ARBA00022679"/>
    </source>
</evidence>
<dbReference type="AlphaFoldDB" id="A0A2P6PEC5"/>
<dbReference type="CDD" id="cd16461">
    <property type="entry name" value="RING-H2_EL5-like"/>
    <property type="match status" value="1"/>
</dbReference>
<dbReference type="InterPro" id="IPR025287">
    <property type="entry name" value="WAK_GUB"/>
</dbReference>
<feature type="chain" id="PRO_5015187702" description="RING-type E3 ubiquitin transferase" evidence="17">
    <location>
        <begin position="26"/>
        <end position="379"/>
    </location>
</feature>
<organism evidence="19 20">
    <name type="scientific">Rosa chinensis</name>
    <name type="common">China rose</name>
    <dbReference type="NCBI Taxonomy" id="74649"/>
    <lineage>
        <taxon>Eukaryota</taxon>
        <taxon>Viridiplantae</taxon>
        <taxon>Streptophyta</taxon>
        <taxon>Embryophyta</taxon>
        <taxon>Tracheophyta</taxon>
        <taxon>Spermatophyta</taxon>
        <taxon>Magnoliopsida</taxon>
        <taxon>eudicotyledons</taxon>
        <taxon>Gunneridae</taxon>
        <taxon>Pentapetalae</taxon>
        <taxon>rosids</taxon>
        <taxon>fabids</taxon>
        <taxon>Rosales</taxon>
        <taxon>Rosaceae</taxon>
        <taxon>Rosoideae</taxon>
        <taxon>Rosoideae incertae sedis</taxon>
        <taxon>Rosa</taxon>
    </lineage>
</organism>
<dbReference type="GO" id="GO:0016020">
    <property type="term" value="C:membrane"/>
    <property type="evidence" value="ECO:0007669"/>
    <property type="project" value="UniProtKB-SubCell"/>
</dbReference>
<evidence type="ECO:0000256" key="4">
    <source>
        <dbReference type="ARBA" id="ARBA00012483"/>
    </source>
</evidence>
<evidence type="ECO:0000256" key="8">
    <source>
        <dbReference type="ARBA" id="ARBA00022729"/>
    </source>
</evidence>
<evidence type="ECO:0000256" key="7">
    <source>
        <dbReference type="ARBA" id="ARBA00022723"/>
    </source>
</evidence>
<evidence type="ECO:0000259" key="18">
    <source>
        <dbReference type="PROSITE" id="PS50089"/>
    </source>
</evidence>
<dbReference type="Proteomes" id="UP000238479">
    <property type="component" value="Chromosome 7"/>
</dbReference>
<protein>
    <recommendedName>
        <fullName evidence="4">RING-type E3 ubiquitin transferase</fullName>
        <ecNumber evidence="4">2.3.2.27</ecNumber>
    </recommendedName>
</protein>
<comment type="caution">
    <text evidence="19">The sequence shown here is derived from an EMBL/GenBank/DDBJ whole genome shotgun (WGS) entry which is preliminary data.</text>
</comment>
<keyword evidence="9 15" id="KW-0863">Zinc-finger</keyword>
<dbReference type="Pfam" id="PF13639">
    <property type="entry name" value="zf-RING_2"/>
    <property type="match status" value="1"/>
</dbReference>
<dbReference type="Gramene" id="PRQ20276">
    <property type="protein sequence ID" value="PRQ20276"/>
    <property type="gene ID" value="RchiOBHm_Chr7g0226371"/>
</dbReference>
<comment type="similarity">
    <text evidence="14">Belongs to the RING-type zinc finger family. ATL subfamily.</text>
</comment>
<keyword evidence="12 16" id="KW-1133">Transmembrane helix</keyword>
<keyword evidence="7" id="KW-0479">Metal-binding</keyword>
<keyword evidence="5" id="KW-0808">Transferase</keyword>
<evidence type="ECO:0000256" key="15">
    <source>
        <dbReference type="PROSITE-ProRule" id="PRU00175"/>
    </source>
</evidence>
<dbReference type="GO" id="GO:0008270">
    <property type="term" value="F:zinc ion binding"/>
    <property type="evidence" value="ECO:0007669"/>
    <property type="project" value="UniProtKB-KW"/>
</dbReference>
<keyword evidence="8 17" id="KW-0732">Signal</keyword>
<evidence type="ECO:0000256" key="13">
    <source>
        <dbReference type="ARBA" id="ARBA00023136"/>
    </source>
</evidence>
<evidence type="ECO:0000256" key="9">
    <source>
        <dbReference type="ARBA" id="ARBA00022771"/>
    </source>
</evidence>
<dbReference type="Pfam" id="PF13947">
    <property type="entry name" value="GUB_WAK_bind"/>
    <property type="match status" value="1"/>
</dbReference>
<feature type="signal peptide" evidence="17">
    <location>
        <begin position="1"/>
        <end position="25"/>
    </location>
</feature>
<evidence type="ECO:0000313" key="19">
    <source>
        <dbReference type="EMBL" id="PRQ20276.1"/>
    </source>
</evidence>
<dbReference type="PANTHER" id="PTHR46279:SF31">
    <property type="entry name" value="RING-H2 FINGER PROTEIN ATL20-LIKE ISOFORM X1"/>
    <property type="match status" value="1"/>
</dbReference>
<evidence type="ECO:0000313" key="20">
    <source>
        <dbReference type="Proteomes" id="UP000238479"/>
    </source>
</evidence>
<gene>
    <name evidence="19" type="ORF">RchiOBHm_Chr7g0226371</name>
</gene>
<dbReference type="EMBL" id="PDCK01000045">
    <property type="protein sequence ID" value="PRQ20276.1"/>
    <property type="molecule type" value="Genomic_DNA"/>
</dbReference>
<dbReference type="PROSITE" id="PS50089">
    <property type="entry name" value="ZF_RING_2"/>
    <property type="match status" value="1"/>
</dbReference>
<dbReference type="Gene3D" id="3.30.40.10">
    <property type="entry name" value="Zinc/RING finger domain, C3HC4 (zinc finger)"/>
    <property type="match status" value="1"/>
</dbReference>
<feature type="domain" description="RING-type" evidence="18">
    <location>
        <begin position="317"/>
        <end position="359"/>
    </location>
</feature>
<evidence type="ECO:0000256" key="2">
    <source>
        <dbReference type="ARBA" id="ARBA00004167"/>
    </source>
</evidence>
<name>A0A2P6PEC5_ROSCH</name>
<dbReference type="GO" id="GO:0030247">
    <property type="term" value="F:polysaccharide binding"/>
    <property type="evidence" value="ECO:0007669"/>
    <property type="project" value="InterPro"/>
</dbReference>